<dbReference type="RefSeq" id="WP_213556924.1">
    <property type="nucleotide sequence ID" value="NZ_JBFAJM010000002.1"/>
</dbReference>
<evidence type="ECO:0000256" key="2">
    <source>
        <dbReference type="ARBA" id="ARBA00023125"/>
    </source>
</evidence>
<dbReference type="SUPFAM" id="SSF46785">
    <property type="entry name" value="Winged helix' DNA-binding domain"/>
    <property type="match status" value="1"/>
</dbReference>
<proteinExistence type="predicted"/>
<sequence length="158" mass="17303">MTDQTSGRGAPHLDDISKRIITELQEDGRRAYATIGKVVGLSEAAVRQRVQKLADAGVIQIVAVTDPLQVGLFRQAMLAITVDGSVQPVADALALIDEINYVVICAGRYDILCEAVCPDDEALLDLVSNRIRALAGVRHAEIMVYLKLRKQTYKWGTR</sequence>
<dbReference type="InterPro" id="IPR019888">
    <property type="entry name" value="Tscrpt_reg_AsnC-like"/>
</dbReference>
<dbReference type="Proteomes" id="UP000683310">
    <property type="component" value="Chromosome"/>
</dbReference>
<organism evidence="5 6">
    <name type="scientific">Nocardia tengchongensis</name>
    <dbReference type="NCBI Taxonomy" id="2055889"/>
    <lineage>
        <taxon>Bacteria</taxon>
        <taxon>Bacillati</taxon>
        <taxon>Actinomycetota</taxon>
        <taxon>Actinomycetes</taxon>
        <taxon>Mycobacteriales</taxon>
        <taxon>Nocardiaceae</taxon>
        <taxon>Nocardia</taxon>
    </lineage>
</organism>
<dbReference type="Pfam" id="PF22482">
    <property type="entry name" value="AsnC_trans_reg_3"/>
    <property type="match status" value="1"/>
</dbReference>
<evidence type="ECO:0000256" key="3">
    <source>
        <dbReference type="ARBA" id="ARBA00023163"/>
    </source>
</evidence>
<keyword evidence="2" id="KW-0238">DNA-binding</keyword>
<dbReference type="InterPro" id="IPR054609">
    <property type="entry name" value="PF0864-like_C"/>
</dbReference>
<dbReference type="PROSITE" id="PS50956">
    <property type="entry name" value="HTH_ASNC_2"/>
    <property type="match status" value="1"/>
</dbReference>
<keyword evidence="6" id="KW-1185">Reference proteome</keyword>
<dbReference type="Gene3D" id="1.10.10.10">
    <property type="entry name" value="Winged helix-like DNA-binding domain superfamily/Winged helix DNA-binding domain"/>
    <property type="match status" value="1"/>
</dbReference>
<dbReference type="SUPFAM" id="SSF54909">
    <property type="entry name" value="Dimeric alpha+beta barrel"/>
    <property type="match status" value="1"/>
</dbReference>
<dbReference type="InterPro" id="IPR011008">
    <property type="entry name" value="Dimeric_a/b-barrel"/>
</dbReference>
<dbReference type="SMART" id="SM00344">
    <property type="entry name" value="HTH_ASNC"/>
    <property type="match status" value="1"/>
</dbReference>
<evidence type="ECO:0000259" key="4">
    <source>
        <dbReference type="PROSITE" id="PS50956"/>
    </source>
</evidence>
<reference evidence="5 6" key="1">
    <citation type="submission" date="2021-04" db="EMBL/GenBank/DDBJ databases">
        <title>Nocardia tengchongensis.</title>
        <authorList>
            <person name="Zhuang k."/>
            <person name="Ran Y."/>
            <person name="Li W."/>
        </authorList>
    </citation>
    <scope>NUCLEOTIDE SEQUENCE [LARGE SCALE GENOMIC DNA]</scope>
    <source>
        <strain evidence="5 6">CFH S0057</strain>
    </source>
</reference>
<evidence type="ECO:0000256" key="1">
    <source>
        <dbReference type="ARBA" id="ARBA00023015"/>
    </source>
</evidence>
<dbReference type="InterPro" id="IPR000485">
    <property type="entry name" value="AsnC-type_HTH_dom"/>
</dbReference>
<dbReference type="EMBL" id="CP074371">
    <property type="protein sequence ID" value="QVI20816.1"/>
    <property type="molecule type" value="Genomic_DNA"/>
</dbReference>
<dbReference type="InterPro" id="IPR036390">
    <property type="entry name" value="WH_DNA-bd_sf"/>
</dbReference>
<dbReference type="InterPro" id="IPR036388">
    <property type="entry name" value="WH-like_DNA-bd_sf"/>
</dbReference>
<dbReference type="Pfam" id="PF13404">
    <property type="entry name" value="HTH_AsnC-type"/>
    <property type="match status" value="1"/>
</dbReference>
<name>A0ABX8CLH7_9NOCA</name>
<keyword evidence="1" id="KW-0805">Transcription regulation</keyword>
<dbReference type="PANTHER" id="PTHR30154:SF34">
    <property type="entry name" value="TRANSCRIPTIONAL REGULATOR AZLB"/>
    <property type="match status" value="1"/>
</dbReference>
<feature type="domain" description="HTH asnC-type" evidence="4">
    <location>
        <begin position="13"/>
        <end position="73"/>
    </location>
</feature>
<dbReference type="PANTHER" id="PTHR30154">
    <property type="entry name" value="LEUCINE-RESPONSIVE REGULATORY PROTEIN"/>
    <property type="match status" value="1"/>
</dbReference>
<dbReference type="PRINTS" id="PR00033">
    <property type="entry name" value="HTHASNC"/>
</dbReference>
<evidence type="ECO:0000313" key="5">
    <source>
        <dbReference type="EMBL" id="QVI20816.1"/>
    </source>
</evidence>
<protein>
    <submittedName>
        <fullName evidence="5">Lrp/AsnC family transcriptional regulator</fullName>
    </submittedName>
</protein>
<dbReference type="Gene3D" id="3.30.70.920">
    <property type="match status" value="1"/>
</dbReference>
<accession>A0ABX8CLH7</accession>
<keyword evidence="3" id="KW-0804">Transcription</keyword>
<dbReference type="GeneID" id="300989244"/>
<gene>
    <name evidence="5" type="ORF">KHQ06_32790</name>
</gene>
<evidence type="ECO:0000313" key="6">
    <source>
        <dbReference type="Proteomes" id="UP000683310"/>
    </source>
</evidence>